<gene>
    <name evidence="3" type="ORF">L0M14_21120</name>
</gene>
<dbReference type="InterPro" id="IPR028949">
    <property type="entry name" value="Ntox15"/>
</dbReference>
<sequence length="132" mass="15054">MNELTVEEFIANRDRYLKDGRALEGDAAQKLARKKALQDKIDEFREEGLSYQEAEQKANEWIKDKAALHNPDQIAGGYPEKIDGLGDLGINSSLGSQWKNKIGELDKKIRDLAKNMTEEERKSTYLNIKLTE</sequence>
<feature type="coiled-coil region" evidence="1">
    <location>
        <begin position="27"/>
        <end position="54"/>
    </location>
</feature>
<name>A0ABY3SRC9_9BACL</name>
<evidence type="ECO:0000259" key="2">
    <source>
        <dbReference type="Pfam" id="PF15604"/>
    </source>
</evidence>
<keyword evidence="1" id="KW-0175">Coiled coil</keyword>
<dbReference type="EMBL" id="CP090978">
    <property type="protein sequence ID" value="UJF36437.1"/>
    <property type="molecule type" value="Genomic_DNA"/>
</dbReference>
<evidence type="ECO:0000313" key="3">
    <source>
        <dbReference type="EMBL" id="UJF36437.1"/>
    </source>
</evidence>
<proteinExistence type="predicted"/>
<keyword evidence="4" id="KW-1185">Reference proteome</keyword>
<reference evidence="3 4" key="1">
    <citation type="journal article" date="2024" name="Int. J. Syst. Evol. Microbiol.">
        <title>Paenibacillus hexagrammi sp. nov., a novel bacterium isolated from the gut content of Hexagrammos agrammus.</title>
        <authorList>
            <person name="Jung H.K."/>
            <person name="Kim D.G."/>
            <person name="Zin H."/>
            <person name="Park J."/>
            <person name="Jung H."/>
            <person name="Kim Y.O."/>
            <person name="Kong H.J."/>
            <person name="Kim J.W."/>
            <person name="Kim Y.S."/>
        </authorList>
    </citation>
    <scope>NUCLEOTIDE SEQUENCE [LARGE SCALE GENOMIC DNA]</scope>
    <source>
        <strain evidence="3 4">YPD9-1</strain>
    </source>
</reference>
<organism evidence="3 4">
    <name type="scientific">Paenibacillus hexagrammi</name>
    <dbReference type="NCBI Taxonomy" id="2908839"/>
    <lineage>
        <taxon>Bacteria</taxon>
        <taxon>Bacillati</taxon>
        <taxon>Bacillota</taxon>
        <taxon>Bacilli</taxon>
        <taxon>Bacillales</taxon>
        <taxon>Paenibacillaceae</taxon>
        <taxon>Paenibacillus</taxon>
    </lineage>
</organism>
<dbReference type="Pfam" id="PF15604">
    <property type="entry name" value="Ntox15"/>
    <property type="match status" value="1"/>
</dbReference>
<evidence type="ECO:0000256" key="1">
    <source>
        <dbReference type="SAM" id="Coils"/>
    </source>
</evidence>
<protein>
    <submittedName>
        <fullName evidence="3">Polymorphic toxin type 15 domain-containing protein</fullName>
    </submittedName>
</protein>
<feature type="domain" description="Novel toxin 15" evidence="2">
    <location>
        <begin position="1"/>
        <end position="131"/>
    </location>
</feature>
<accession>A0ABY3SRC9</accession>
<dbReference type="Proteomes" id="UP001649230">
    <property type="component" value="Chromosome"/>
</dbReference>
<evidence type="ECO:0000313" key="4">
    <source>
        <dbReference type="Proteomes" id="UP001649230"/>
    </source>
</evidence>